<proteinExistence type="predicted"/>
<accession>A0AAU9CVK8</accession>
<dbReference type="Proteomes" id="UP001348817">
    <property type="component" value="Plasmid pFA3"/>
</dbReference>
<dbReference type="EMBL" id="AP025317">
    <property type="protein sequence ID" value="BDD12048.1"/>
    <property type="molecule type" value="Genomic_DNA"/>
</dbReference>
<organism evidence="1 2">
    <name type="scientific">Fulvitalea axinellae</name>
    <dbReference type="NCBI Taxonomy" id="1182444"/>
    <lineage>
        <taxon>Bacteria</taxon>
        <taxon>Pseudomonadati</taxon>
        <taxon>Bacteroidota</taxon>
        <taxon>Cytophagia</taxon>
        <taxon>Cytophagales</taxon>
        <taxon>Persicobacteraceae</taxon>
        <taxon>Fulvitalea</taxon>
    </lineage>
</organism>
<dbReference type="AlphaFoldDB" id="A0AAU9CVK8"/>
<gene>
    <name evidence="1" type="ORF">FUAX_44800</name>
</gene>
<keyword evidence="2" id="KW-1185">Reference proteome</keyword>
<evidence type="ECO:0000313" key="2">
    <source>
        <dbReference type="Proteomes" id="UP001348817"/>
    </source>
</evidence>
<reference evidence="1 2" key="1">
    <citation type="submission" date="2021-12" db="EMBL/GenBank/DDBJ databases">
        <title>Genome sequencing of bacteria with rrn-lacking chromosome and rrn-plasmid.</title>
        <authorList>
            <person name="Anda M."/>
            <person name="Iwasaki W."/>
        </authorList>
    </citation>
    <scope>NUCLEOTIDE SEQUENCE [LARGE SCALE GENOMIC DNA]</scope>
    <source>
        <strain evidence="1 2">DSM 100852</strain>
        <plasmid evidence="1 2">pFA3</plasmid>
    </source>
</reference>
<geneLocation type="plasmid" evidence="1 2">
    <name>pFA3</name>
</geneLocation>
<evidence type="ECO:0000313" key="1">
    <source>
        <dbReference type="EMBL" id="BDD12048.1"/>
    </source>
</evidence>
<dbReference type="RefSeq" id="WP_338395419.1">
    <property type="nucleotide sequence ID" value="NZ_AP025317.1"/>
</dbReference>
<protein>
    <submittedName>
        <fullName evidence="1">Uncharacterized protein</fullName>
    </submittedName>
</protein>
<keyword evidence="1" id="KW-0614">Plasmid</keyword>
<sequence length="195" mass="22140">MIIKKYEVKEADYLLEGLPLVSGIRDKQANGVHKRKHLPFSFLYNGSWRVSHLCSGCGKRTGFGADPSADYLLIDKLFTRFHSEAFLNVFADVFGNAKLFRPKDSEYTFLTRSTFNDPEAIDLYVPQMTFLHYNCHHCQADFICQFRQGYPIEPDKANPAGKLGMMAVDRILNVKVESPEGFGLPEIVKLDLKSP</sequence>
<name>A0AAU9CVK8_9BACT</name>
<dbReference type="KEGG" id="fax:FUAX_44800"/>